<dbReference type="PANTHER" id="PTHR47354:SF5">
    <property type="entry name" value="PROTEIN RFBI"/>
    <property type="match status" value="1"/>
</dbReference>
<dbReference type="InterPro" id="IPR039261">
    <property type="entry name" value="FNR_nucleotide-bd"/>
</dbReference>
<evidence type="ECO:0000256" key="1">
    <source>
        <dbReference type="ARBA" id="ARBA00001974"/>
    </source>
</evidence>
<dbReference type="SUPFAM" id="SSF63380">
    <property type="entry name" value="Riboflavin synthase domain-like"/>
    <property type="match status" value="1"/>
</dbReference>
<dbReference type="Proteomes" id="UP000481109">
    <property type="component" value="Unassembled WGS sequence"/>
</dbReference>
<organism evidence="3 4">
    <name type="scientific">Streptomyces mesophilus</name>
    <dbReference type="NCBI Taxonomy" id="1775132"/>
    <lineage>
        <taxon>Bacteria</taxon>
        <taxon>Bacillati</taxon>
        <taxon>Actinomycetota</taxon>
        <taxon>Actinomycetes</taxon>
        <taxon>Kitasatosporales</taxon>
        <taxon>Streptomycetaceae</taxon>
        <taxon>Streptomyces</taxon>
    </lineage>
</organism>
<dbReference type="InterPro" id="IPR050415">
    <property type="entry name" value="MRET"/>
</dbReference>
<dbReference type="EMBL" id="JAAKZW010000115">
    <property type="protein sequence ID" value="NGO78755.1"/>
    <property type="molecule type" value="Genomic_DNA"/>
</dbReference>
<dbReference type="GO" id="GO:0016491">
    <property type="term" value="F:oxidoreductase activity"/>
    <property type="evidence" value="ECO:0007669"/>
    <property type="project" value="TreeGrafter"/>
</dbReference>
<dbReference type="SUPFAM" id="SSF52343">
    <property type="entry name" value="Ferredoxin reductase-like, C-terminal NADP-linked domain"/>
    <property type="match status" value="1"/>
</dbReference>
<dbReference type="InterPro" id="IPR017938">
    <property type="entry name" value="Riboflavin_synthase-like_b-brl"/>
</dbReference>
<dbReference type="RefSeq" id="WP_165334203.1">
    <property type="nucleotide sequence ID" value="NZ_JAAKZW010000115.1"/>
</dbReference>
<reference evidence="3 4" key="1">
    <citation type="submission" date="2020-02" db="EMBL/GenBank/DDBJ databases">
        <title>Whole-genome analyses of novel actinobacteria.</title>
        <authorList>
            <person name="Sahin N."/>
            <person name="Tokatli A."/>
        </authorList>
    </citation>
    <scope>NUCLEOTIDE SEQUENCE [LARGE SCALE GENOMIC DNA]</scope>
    <source>
        <strain evidence="3 4">YC504</strain>
    </source>
</reference>
<dbReference type="AlphaFoldDB" id="A0A6G4XMH9"/>
<sequence length="236" mass="25136">MNPAPYRVNARWPETPATATVRLDPVGEPLPGFVPGQFARIGGRSLPVSALPTNGGLGVTARRIDGPAYTTRIGDRLELTGPYGSGWQLEKALGHDLLIIAYGIGLATLRPLIRDAVADPRAYGRLNVLIGAPDPSTLMARHETAHWPTALTALTVDCPGPGWYGAAGPVHTLLSRAHFDPGHTTAFLCAPRHLLRATAQQLLRHGLPPDRIVTGSLTDGRPTAPAPIRTWEESDA</sequence>
<dbReference type="Gene3D" id="3.40.50.80">
    <property type="entry name" value="Nucleotide-binding domain of ferredoxin-NADP reductase (FNR) module"/>
    <property type="match status" value="1"/>
</dbReference>
<accession>A0A6G4XMH9</accession>
<feature type="region of interest" description="Disordered" evidence="2">
    <location>
        <begin position="213"/>
        <end position="236"/>
    </location>
</feature>
<comment type="cofactor">
    <cofactor evidence="1">
        <name>FAD</name>
        <dbReference type="ChEBI" id="CHEBI:57692"/>
    </cofactor>
</comment>
<protein>
    <submittedName>
        <fullName evidence="3">Oxidoreductase</fullName>
    </submittedName>
</protein>
<name>A0A6G4XMH9_9ACTN</name>
<evidence type="ECO:0000313" key="4">
    <source>
        <dbReference type="Proteomes" id="UP000481109"/>
    </source>
</evidence>
<gene>
    <name evidence="3" type="ORF">G6045_24305</name>
</gene>
<comment type="caution">
    <text evidence="3">The sequence shown here is derived from an EMBL/GenBank/DDBJ whole genome shotgun (WGS) entry which is preliminary data.</text>
</comment>
<keyword evidence="4" id="KW-1185">Reference proteome</keyword>
<proteinExistence type="predicted"/>
<evidence type="ECO:0000256" key="2">
    <source>
        <dbReference type="SAM" id="MobiDB-lite"/>
    </source>
</evidence>
<dbReference type="PANTHER" id="PTHR47354">
    <property type="entry name" value="NADH OXIDOREDUCTASE HCR"/>
    <property type="match status" value="1"/>
</dbReference>
<evidence type="ECO:0000313" key="3">
    <source>
        <dbReference type="EMBL" id="NGO78755.1"/>
    </source>
</evidence>